<dbReference type="PANTHER" id="PTHR43212:SF3">
    <property type="entry name" value="QUERCETIN 2,3-DIOXYGENASE"/>
    <property type="match status" value="1"/>
</dbReference>
<organism evidence="6 8">
    <name type="scientific">Myroides marinus</name>
    <dbReference type="NCBI Taxonomy" id="703342"/>
    <lineage>
        <taxon>Bacteria</taxon>
        <taxon>Pseudomonadati</taxon>
        <taxon>Bacteroidota</taxon>
        <taxon>Flavobacteriia</taxon>
        <taxon>Flavobacteriales</taxon>
        <taxon>Flavobacteriaceae</taxon>
        <taxon>Myroides</taxon>
    </lineage>
</organism>
<gene>
    <name evidence="6" type="ORF">AV926_10675</name>
    <name evidence="7" type="ORF">SAMN04488018_10433</name>
</gene>
<evidence type="ECO:0000313" key="9">
    <source>
        <dbReference type="Proteomes" id="UP000183077"/>
    </source>
</evidence>
<dbReference type="CDD" id="cd02910">
    <property type="entry name" value="cupin_Yhhw_N"/>
    <property type="match status" value="1"/>
</dbReference>
<evidence type="ECO:0000259" key="5">
    <source>
        <dbReference type="Pfam" id="PF17954"/>
    </source>
</evidence>
<feature type="binding site" evidence="2">
    <location>
        <position position="59"/>
    </location>
    <ligand>
        <name>Fe cation</name>
        <dbReference type="ChEBI" id="CHEBI:24875"/>
    </ligand>
</feature>
<dbReference type="Pfam" id="PF02678">
    <property type="entry name" value="Pirin"/>
    <property type="match status" value="1"/>
</dbReference>
<dbReference type="Proteomes" id="UP000076630">
    <property type="component" value="Unassembled WGS sequence"/>
</dbReference>
<reference evidence="6 8" key="1">
    <citation type="submission" date="2016-01" db="EMBL/GenBank/DDBJ databases">
        <title>Whole genome sequencing of Myroides marinus L41.</title>
        <authorList>
            <person name="Hong K.W."/>
        </authorList>
    </citation>
    <scope>NUCLEOTIDE SEQUENCE [LARGE SCALE GENOMIC DNA]</scope>
    <source>
        <strain evidence="6 8">L41</strain>
    </source>
</reference>
<comment type="cofactor">
    <cofactor evidence="2">
        <name>Fe cation</name>
        <dbReference type="ChEBI" id="CHEBI:24875"/>
    </cofactor>
    <text evidence="2">Binds 1 Fe cation per subunit.</text>
</comment>
<dbReference type="OrthoDB" id="321327at2"/>
<feature type="binding site" evidence="2">
    <location>
        <position position="105"/>
    </location>
    <ligand>
        <name>Fe cation</name>
        <dbReference type="ChEBI" id="CHEBI:24875"/>
    </ligand>
</feature>
<dbReference type="PANTHER" id="PTHR43212">
    <property type="entry name" value="QUERCETIN 2,3-DIOXYGENASE"/>
    <property type="match status" value="1"/>
</dbReference>
<keyword evidence="8" id="KW-1185">Reference proteome</keyword>
<dbReference type="EMBL" id="LQNU01000058">
    <property type="protein sequence ID" value="KZE79914.1"/>
    <property type="molecule type" value="Genomic_DNA"/>
</dbReference>
<dbReference type="GO" id="GO:0046872">
    <property type="term" value="F:metal ion binding"/>
    <property type="evidence" value="ECO:0007669"/>
    <property type="project" value="UniProtKB-KW"/>
</dbReference>
<dbReference type="InterPro" id="IPR041602">
    <property type="entry name" value="Quercetinase_C"/>
</dbReference>
<evidence type="ECO:0000313" key="7">
    <source>
        <dbReference type="EMBL" id="SEI75472.1"/>
    </source>
</evidence>
<evidence type="ECO:0000313" key="6">
    <source>
        <dbReference type="EMBL" id="KZE79914.1"/>
    </source>
</evidence>
<dbReference type="AlphaFoldDB" id="A0A161S581"/>
<evidence type="ECO:0000259" key="4">
    <source>
        <dbReference type="Pfam" id="PF02678"/>
    </source>
</evidence>
<comment type="similarity">
    <text evidence="1 3">Belongs to the pirin family.</text>
</comment>
<keyword evidence="2" id="KW-0408">Iron</keyword>
<dbReference type="PIRSF" id="PIRSF006232">
    <property type="entry name" value="Pirin"/>
    <property type="match status" value="1"/>
</dbReference>
<dbReference type="GeneID" id="82256440"/>
<dbReference type="RefSeq" id="WP_038984858.1">
    <property type="nucleotide sequence ID" value="NZ_FNYS01000004.1"/>
</dbReference>
<protein>
    <submittedName>
        <fullName evidence="6">Pirin</fullName>
    </submittedName>
</protein>
<reference evidence="7 9" key="2">
    <citation type="submission" date="2016-10" db="EMBL/GenBank/DDBJ databases">
        <authorList>
            <person name="de Groot N.N."/>
        </authorList>
    </citation>
    <scope>NUCLEOTIDE SEQUENCE [LARGE SCALE GENOMIC DNA]</scope>
    <source>
        <strain evidence="7 9">DSM 23048</strain>
    </source>
</reference>
<evidence type="ECO:0000256" key="2">
    <source>
        <dbReference type="PIRSR" id="PIRSR006232-1"/>
    </source>
</evidence>
<evidence type="ECO:0000256" key="3">
    <source>
        <dbReference type="RuleBase" id="RU003457"/>
    </source>
</evidence>
<evidence type="ECO:0000313" key="8">
    <source>
        <dbReference type="Proteomes" id="UP000076630"/>
    </source>
</evidence>
<keyword evidence="2" id="KW-0479">Metal-binding</keyword>
<dbReference type="InterPro" id="IPR012093">
    <property type="entry name" value="Pirin"/>
</dbReference>
<proteinExistence type="inferred from homology"/>
<dbReference type="InterPro" id="IPR011051">
    <property type="entry name" value="RmlC_Cupin_sf"/>
</dbReference>
<dbReference type="Pfam" id="PF17954">
    <property type="entry name" value="Pirin_C_2"/>
    <property type="match status" value="1"/>
</dbReference>
<name>A0A161S581_9FLAO</name>
<feature type="binding site" evidence="2">
    <location>
        <position position="103"/>
    </location>
    <ligand>
        <name>Fe cation</name>
        <dbReference type="ChEBI" id="CHEBI:24875"/>
    </ligand>
</feature>
<accession>A0A161S581</accession>
<feature type="domain" description="Quercetin 2,3-dioxygenase C-terminal cupin" evidence="5">
    <location>
        <begin position="149"/>
        <end position="234"/>
    </location>
</feature>
<sequence>MKTRIIYTADSRGYANHGWLKSHHTFSFANYRNNDRIHFGVLRVLNDDNVAAGMGFGTHPHDNMEIISIPLSGSLSHKDSMGNGTIINEGEIQVMSAGTGVQHSEFNPNENEESKFLQIWIFPDKLNVKPRYDQLKLNKEDRINQWDQILSPNPDDKGVWIHQNAWFHMTDLEQGKELTYELKDKSNGVFLFVLEGDITVGEDILHRRDAVGIDGEESFTIKANENSQVLVMEIPMELPSYLQ</sequence>
<evidence type="ECO:0000256" key="1">
    <source>
        <dbReference type="ARBA" id="ARBA00008416"/>
    </source>
</evidence>
<dbReference type="InterPro" id="IPR003829">
    <property type="entry name" value="Pirin_N_dom"/>
</dbReference>
<dbReference type="Gene3D" id="2.60.120.10">
    <property type="entry name" value="Jelly Rolls"/>
    <property type="match status" value="2"/>
</dbReference>
<feature type="domain" description="Pirin N-terminal" evidence="4">
    <location>
        <begin position="13"/>
        <end position="121"/>
    </location>
</feature>
<dbReference type="Proteomes" id="UP000183077">
    <property type="component" value="Unassembled WGS sequence"/>
</dbReference>
<dbReference type="EMBL" id="FNYS01000004">
    <property type="protein sequence ID" value="SEI75472.1"/>
    <property type="molecule type" value="Genomic_DNA"/>
</dbReference>
<feature type="binding site" evidence="2">
    <location>
        <position position="61"/>
    </location>
    <ligand>
        <name>Fe cation</name>
        <dbReference type="ChEBI" id="CHEBI:24875"/>
    </ligand>
</feature>
<dbReference type="InterPro" id="IPR014710">
    <property type="entry name" value="RmlC-like_jellyroll"/>
</dbReference>
<dbReference type="SUPFAM" id="SSF51182">
    <property type="entry name" value="RmlC-like cupins"/>
    <property type="match status" value="1"/>
</dbReference>